<dbReference type="Pfam" id="PF00672">
    <property type="entry name" value="HAMP"/>
    <property type="match status" value="1"/>
</dbReference>
<dbReference type="Gene3D" id="1.10.287.130">
    <property type="match status" value="1"/>
</dbReference>
<dbReference type="STRING" id="716928.GCA_000261485_04295"/>
<dbReference type="eggNOG" id="COG0642">
    <property type="taxonomic scope" value="Bacteria"/>
</dbReference>
<dbReference type="Gene3D" id="3.30.565.10">
    <property type="entry name" value="Histidine kinase-like ATPase, C-terminal domain"/>
    <property type="match status" value="1"/>
</dbReference>
<evidence type="ECO:0000313" key="14">
    <source>
        <dbReference type="EMBL" id="ASY66153.1"/>
    </source>
</evidence>
<reference evidence="14 15" key="1">
    <citation type="submission" date="2017-08" db="EMBL/GenBank/DDBJ databases">
        <title>Multipartite genome sequences of Sinorhizobium species nodulating soybeans.</title>
        <authorList>
            <person name="Tian C.F."/>
        </authorList>
    </citation>
    <scope>NUCLEOTIDE SEQUENCE [LARGE SCALE GENOMIC DNA]</scope>
    <source>
        <strain evidence="14 15">CCBAU 05684</strain>
        <plasmid evidence="15">psj05684b</plasmid>
    </source>
</reference>
<dbReference type="SUPFAM" id="SSF55874">
    <property type="entry name" value="ATPase domain of HSP90 chaperone/DNA topoisomerase II/histidine kinase"/>
    <property type="match status" value="1"/>
</dbReference>
<keyword evidence="15" id="KW-1185">Reference proteome</keyword>
<feature type="domain" description="HAMP" evidence="13">
    <location>
        <begin position="193"/>
        <end position="246"/>
    </location>
</feature>
<keyword evidence="4" id="KW-0597">Phosphoprotein</keyword>
<keyword evidence="10 11" id="KW-0472">Membrane</keyword>
<dbReference type="Pfam" id="PF02518">
    <property type="entry name" value="HATPase_c"/>
    <property type="match status" value="1"/>
</dbReference>
<feature type="transmembrane region" description="Helical" evidence="11">
    <location>
        <begin position="173"/>
        <end position="192"/>
    </location>
</feature>
<dbReference type="InterPro" id="IPR050428">
    <property type="entry name" value="TCS_sensor_his_kinase"/>
</dbReference>
<evidence type="ECO:0000256" key="4">
    <source>
        <dbReference type="ARBA" id="ARBA00022553"/>
    </source>
</evidence>
<dbReference type="InterPro" id="IPR036890">
    <property type="entry name" value="HATPase_C_sf"/>
</dbReference>
<dbReference type="EMBL" id="CP023068">
    <property type="protein sequence ID" value="ASY66153.1"/>
    <property type="molecule type" value="Genomic_DNA"/>
</dbReference>
<keyword evidence="8 11" id="KW-1133">Transmembrane helix</keyword>
<dbReference type="InterPro" id="IPR003661">
    <property type="entry name" value="HisK_dim/P_dom"/>
</dbReference>
<dbReference type="PROSITE" id="PS50885">
    <property type="entry name" value="HAMP"/>
    <property type="match status" value="1"/>
</dbReference>
<dbReference type="GO" id="GO:0000155">
    <property type="term" value="F:phosphorelay sensor kinase activity"/>
    <property type="evidence" value="ECO:0007669"/>
    <property type="project" value="InterPro"/>
</dbReference>
<evidence type="ECO:0000259" key="12">
    <source>
        <dbReference type="PROSITE" id="PS50109"/>
    </source>
</evidence>
<name>A0A249PJN8_9HYPH</name>
<evidence type="ECO:0000256" key="10">
    <source>
        <dbReference type="ARBA" id="ARBA00023136"/>
    </source>
</evidence>
<keyword evidence="14" id="KW-0614">Plasmid</keyword>
<dbReference type="SMART" id="SM00387">
    <property type="entry name" value="HATPase_c"/>
    <property type="match status" value="1"/>
</dbReference>
<dbReference type="RefSeq" id="WP_034857639.1">
    <property type="nucleotide sequence ID" value="NZ_AJQT01000094.1"/>
</dbReference>
<evidence type="ECO:0000256" key="3">
    <source>
        <dbReference type="ARBA" id="ARBA00012438"/>
    </source>
</evidence>
<dbReference type="SMART" id="SM00388">
    <property type="entry name" value="HisKA"/>
    <property type="match status" value="1"/>
</dbReference>
<feature type="domain" description="Histidine kinase" evidence="12">
    <location>
        <begin position="254"/>
        <end position="450"/>
    </location>
</feature>
<dbReference type="PROSITE" id="PS50109">
    <property type="entry name" value="HIS_KIN"/>
    <property type="match status" value="1"/>
</dbReference>
<evidence type="ECO:0000259" key="13">
    <source>
        <dbReference type="PROSITE" id="PS50885"/>
    </source>
</evidence>
<dbReference type="GO" id="GO:0005886">
    <property type="term" value="C:plasma membrane"/>
    <property type="evidence" value="ECO:0007669"/>
    <property type="project" value="TreeGrafter"/>
</dbReference>
<sequence length="450" mass="49409">MKLQNPSLIGIVARRILAFSLLAMVLQIGVVFADYWFDDYKLSILMLQQETETLSRAITRHEGRLTYRPDDELRQRYLERDGDVGAIYVRVRTASGSVLFSNCTTECAEHFLPLSVDVPSFWKRVIEPGKPFSVAGGQSFDRDGAPVLVELAIIKDPNGFMYSVLLHEMIDSMIVPMTLMFCLVIGATIWSIRSALKPVARAVKAADAIDPRDSGARLPVTRMPQEIERLVSAFNRLLARLGDLIQSQKVFSSSIAHEIRTPVAIAKMELSRIADPRARNAERDLDALTHVLEQLTSLARADAVDPSAYQRASLSDIGAEVAEATAPFVFDQGKSIEFVDHGTVPVTVIPGLVENMLRNLIENAVKHNPPDTAIVVTCGPGPRVTIEDNGRGLVDLPEHNEDLGYVKRSGQLGLGLKIVHRIAELHGATIAIDTARDRGTKITIGFAASE</sequence>
<dbReference type="Proteomes" id="UP000217211">
    <property type="component" value="Plasmid pSJ05684b"/>
</dbReference>
<dbReference type="PANTHER" id="PTHR45436:SF15">
    <property type="entry name" value="SENSOR HISTIDINE KINASE CUSS"/>
    <property type="match status" value="1"/>
</dbReference>
<dbReference type="PANTHER" id="PTHR45436">
    <property type="entry name" value="SENSOR HISTIDINE KINASE YKOH"/>
    <property type="match status" value="1"/>
</dbReference>
<evidence type="ECO:0000256" key="6">
    <source>
        <dbReference type="ARBA" id="ARBA00022692"/>
    </source>
</evidence>
<keyword evidence="9" id="KW-0902">Two-component regulatory system</keyword>
<dbReference type="KEGG" id="esj:SJ05684_b51710"/>
<dbReference type="EC" id="2.7.13.3" evidence="3"/>
<evidence type="ECO:0000256" key="2">
    <source>
        <dbReference type="ARBA" id="ARBA00004141"/>
    </source>
</evidence>
<dbReference type="InterPro" id="IPR005467">
    <property type="entry name" value="His_kinase_dom"/>
</dbReference>
<dbReference type="SUPFAM" id="SSF47384">
    <property type="entry name" value="Homodimeric domain of signal transducing histidine kinase"/>
    <property type="match status" value="1"/>
</dbReference>
<comment type="subcellular location">
    <subcellularLocation>
        <location evidence="2">Membrane</location>
        <topology evidence="2">Multi-pass membrane protein</topology>
    </subcellularLocation>
</comment>
<geneLocation type="plasmid" evidence="15">
    <name>psj05684b</name>
</geneLocation>
<dbReference type="CDD" id="cd00082">
    <property type="entry name" value="HisKA"/>
    <property type="match status" value="1"/>
</dbReference>
<evidence type="ECO:0000256" key="5">
    <source>
        <dbReference type="ARBA" id="ARBA00022679"/>
    </source>
</evidence>
<dbReference type="CDD" id="cd06225">
    <property type="entry name" value="HAMP"/>
    <property type="match status" value="1"/>
</dbReference>
<dbReference type="InterPro" id="IPR003660">
    <property type="entry name" value="HAMP_dom"/>
</dbReference>
<dbReference type="InterPro" id="IPR003594">
    <property type="entry name" value="HATPase_dom"/>
</dbReference>
<accession>A0A249PJN8</accession>
<keyword evidence="6 11" id="KW-0812">Transmembrane</keyword>
<dbReference type="InterPro" id="IPR036097">
    <property type="entry name" value="HisK_dim/P_sf"/>
</dbReference>
<protein>
    <recommendedName>
        <fullName evidence="3">histidine kinase</fullName>
        <ecNumber evidence="3">2.7.13.3</ecNumber>
    </recommendedName>
</protein>
<proteinExistence type="predicted"/>
<evidence type="ECO:0000256" key="9">
    <source>
        <dbReference type="ARBA" id="ARBA00023012"/>
    </source>
</evidence>
<evidence type="ECO:0000256" key="11">
    <source>
        <dbReference type="SAM" id="Phobius"/>
    </source>
</evidence>
<dbReference type="SMART" id="SM00304">
    <property type="entry name" value="HAMP"/>
    <property type="match status" value="1"/>
</dbReference>
<gene>
    <name evidence="14" type="ORF">SJ05684_b51710</name>
</gene>
<evidence type="ECO:0000313" key="15">
    <source>
        <dbReference type="Proteomes" id="UP000217211"/>
    </source>
</evidence>
<feature type="transmembrane region" description="Helical" evidence="11">
    <location>
        <begin position="12"/>
        <end position="37"/>
    </location>
</feature>
<keyword evidence="7 14" id="KW-0418">Kinase</keyword>
<dbReference type="AlphaFoldDB" id="A0A249PJN8"/>
<comment type="catalytic activity">
    <reaction evidence="1">
        <text>ATP + protein L-histidine = ADP + protein N-phospho-L-histidine.</text>
        <dbReference type="EC" id="2.7.13.3"/>
    </reaction>
</comment>
<evidence type="ECO:0000256" key="1">
    <source>
        <dbReference type="ARBA" id="ARBA00000085"/>
    </source>
</evidence>
<evidence type="ECO:0000256" key="8">
    <source>
        <dbReference type="ARBA" id="ARBA00022989"/>
    </source>
</evidence>
<evidence type="ECO:0000256" key="7">
    <source>
        <dbReference type="ARBA" id="ARBA00022777"/>
    </source>
</evidence>
<dbReference type="SUPFAM" id="SSF158472">
    <property type="entry name" value="HAMP domain-like"/>
    <property type="match status" value="1"/>
</dbReference>
<organism evidence="14 15">
    <name type="scientific">Sinorhizobium sojae CCBAU 05684</name>
    <dbReference type="NCBI Taxonomy" id="716928"/>
    <lineage>
        <taxon>Bacteria</taxon>
        <taxon>Pseudomonadati</taxon>
        <taxon>Pseudomonadota</taxon>
        <taxon>Alphaproteobacteria</taxon>
        <taxon>Hyphomicrobiales</taxon>
        <taxon>Rhizobiaceae</taxon>
        <taxon>Sinorhizobium/Ensifer group</taxon>
        <taxon>Sinorhizobium</taxon>
    </lineage>
</organism>
<dbReference type="OrthoDB" id="9809329at2"/>
<keyword evidence="5" id="KW-0808">Transferase</keyword>